<sequence>MIVSIGSVVRSELLKIGSVRSLCIALAAVFAATVGFSLLMSGTFTAQDMAKPDFDPLRSSFYGLNFGQVGAICFGAIAVAGEYKNGAIRVSLAAVPRRGLFYTGKIAVIGVLSLAMGMVTSVTCFVAGQILMDDRGVGIGDPGALRAVVGCGVYLALITLFSAGLGMVLRSAPAVMGILIPFLMMMSFIIGDIEDNGGVADFLPDRAGQQILLQDPTGSLGPWAGLGVLALWSGAALWAGAVVLRRRDA</sequence>
<comment type="caution">
    <text evidence="2">The sequence shown here is derived from an EMBL/GenBank/DDBJ whole genome shotgun (WGS) entry which is preliminary data.</text>
</comment>
<organism evidence="2 3">
    <name type="scientific">Streptomyces jumonjinensis</name>
    <dbReference type="NCBI Taxonomy" id="1945"/>
    <lineage>
        <taxon>Bacteria</taxon>
        <taxon>Bacillati</taxon>
        <taxon>Actinomycetota</taxon>
        <taxon>Actinomycetes</taxon>
        <taxon>Kitasatosporales</taxon>
        <taxon>Streptomycetaceae</taxon>
        <taxon>Streptomyces</taxon>
    </lineage>
</organism>
<feature type="transmembrane region" description="Helical" evidence="1">
    <location>
        <begin position="144"/>
        <end position="165"/>
    </location>
</feature>
<evidence type="ECO:0000256" key="1">
    <source>
        <dbReference type="SAM" id="Phobius"/>
    </source>
</evidence>
<feature type="transmembrane region" description="Helical" evidence="1">
    <location>
        <begin position="172"/>
        <end position="190"/>
    </location>
</feature>
<feature type="transmembrane region" description="Helical" evidence="1">
    <location>
        <begin position="21"/>
        <end position="40"/>
    </location>
</feature>
<keyword evidence="1" id="KW-0472">Membrane</keyword>
<accession>A0A646KSE2</accession>
<protein>
    <submittedName>
        <fullName evidence="2">ABC transporter permease</fullName>
    </submittedName>
</protein>
<name>A0A646KSE2_STRJU</name>
<dbReference type="EMBL" id="VCLA01000199">
    <property type="protein sequence ID" value="MQT05249.1"/>
    <property type="molecule type" value="Genomic_DNA"/>
</dbReference>
<dbReference type="RefSeq" id="WP_153526511.1">
    <property type="nucleotide sequence ID" value="NZ_JBEPDZ010000011.1"/>
</dbReference>
<dbReference type="Proteomes" id="UP000419138">
    <property type="component" value="Unassembled WGS sequence"/>
</dbReference>
<reference evidence="2 3" key="1">
    <citation type="submission" date="2019-05" db="EMBL/GenBank/DDBJ databases">
        <title>Comparative genomics and metabolomics analyses of clavulanic acid producing Streptomyces species provides insight into specialized metabolism and evolution of beta-lactam biosynthetic gene clusters.</title>
        <authorList>
            <person name="Moore M.A."/>
            <person name="Cruz-Morales P."/>
            <person name="Barona Gomez F."/>
            <person name="Kapil T."/>
        </authorList>
    </citation>
    <scope>NUCLEOTIDE SEQUENCE [LARGE SCALE GENOMIC DNA]</scope>
    <source>
        <strain evidence="2 3">NRRL 5741</strain>
    </source>
</reference>
<gene>
    <name evidence="2" type="ORF">FF041_35630</name>
</gene>
<keyword evidence="3" id="KW-1185">Reference proteome</keyword>
<dbReference type="AlphaFoldDB" id="A0A646KSE2"/>
<feature type="transmembrane region" description="Helical" evidence="1">
    <location>
        <begin position="106"/>
        <end position="132"/>
    </location>
</feature>
<evidence type="ECO:0000313" key="3">
    <source>
        <dbReference type="Proteomes" id="UP000419138"/>
    </source>
</evidence>
<keyword evidence="1" id="KW-0812">Transmembrane</keyword>
<feature type="transmembrane region" description="Helical" evidence="1">
    <location>
        <begin position="223"/>
        <end position="244"/>
    </location>
</feature>
<feature type="transmembrane region" description="Helical" evidence="1">
    <location>
        <begin position="60"/>
        <end position="81"/>
    </location>
</feature>
<keyword evidence="1" id="KW-1133">Transmembrane helix</keyword>
<dbReference type="OrthoDB" id="4529884at2"/>
<evidence type="ECO:0000313" key="2">
    <source>
        <dbReference type="EMBL" id="MQT05249.1"/>
    </source>
</evidence>
<proteinExistence type="predicted"/>